<keyword evidence="1" id="KW-0812">Transmembrane</keyword>
<evidence type="ECO:0000313" key="2">
    <source>
        <dbReference type="EMBL" id="RKP57944.1"/>
    </source>
</evidence>
<protein>
    <submittedName>
        <fullName evidence="2">Uncharacterized protein</fullName>
    </submittedName>
</protein>
<evidence type="ECO:0000256" key="1">
    <source>
        <dbReference type="SAM" id="Phobius"/>
    </source>
</evidence>
<proteinExistence type="predicted"/>
<sequence length="174" mass="20131">MAGYISTIISFLVISFFMNYATRMSNKIIDPNGQGEITLKLNRMYSIVGYVSIVFFLTLEIIFSFSAEFNWGFFSISSILIILGIILILGGKFYRIILSSEGITQYSFLNKYSFIKWDEITQISFNSLSQEVKVRSQFKGIKIHTHMVGFENFIEIIKTNVEKKLFKKSMNIFQ</sequence>
<dbReference type="EMBL" id="RBZM01000001">
    <property type="protein sequence ID" value="RKP57944.1"/>
    <property type="molecule type" value="Genomic_DNA"/>
</dbReference>
<keyword evidence="1" id="KW-1133">Transmembrane helix</keyword>
<keyword evidence="1" id="KW-0472">Membrane</keyword>
<comment type="caution">
    <text evidence="2">The sequence shown here is derived from an EMBL/GenBank/DDBJ whole genome shotgun (WGS) entry which is preliminary data.</text>
</comment>
<accession>A0A494Y6K8</accession>
<feature type="transmembrane region" description="Helical" evidence="1">
    <location>
        <begin position="6"/>
        <end position="23"/>
    </location>
</feature>
<evidence type="ECO:0000313" key="3">
    <source>
        <dbReference type="Proteomes" id="UP000282076"/>
    </source>
</evidence>
<dbReference type="Proteomes" id="UP000282076">
    <property type="component" value="Unassembled WGS sequence"/>
</dbReference>
<dbReference type="RefSeq" id="WP_120973564.1">
    <property type="nucleotide sequence ID" value="NZ_RBZM01000001.1"/>
</dbReference>
<gene>
    <name evidence="2" type="ORF">D7Z26_00045</name>
</gene>
<feature type="transmembrane region" description="Helical" evidence="1">
    <location>
        <begin position="44"/>
        <end position="65"/>
    </location>
</feature>
<reference evidence="2 3" key="1">
    <citation type="submission" date="2018-10" db="EMBL/GenBank/DDBJ databases">
        <title>Cohnella sp. M2MS4P-1, whole genome shotgun sequence.</title>
        <authorList>
            <person name="Tuo L."/>
        </authorList>
    </citation>
    <scope>NUCLEOTIDE SEQUENCE [LARGE SCALE GENOMIC DNA]</scope>
    <source>
        <strain evidence="2 3">M2MS4P-1</strain>
    </source>
</reference>
<feature type="transmembrane region" description="Helical" evidence="1">
    <location>
        <begin position="71"/>
        <end position="90"/>
    </location>
</feature>
<keyword evidence="3" id="KW-1185">Reference proteome</keyword>
<organism evidence="2 3">
    <name type="scientific">Cohnella endophytica</name>
    <dbReference type="NCBI Taxonomy" id="2419778"/>
    <lineage>
        <taxon>Bacteria</taxon>
        <taxon>Bacillati</taxon>
        <taxon>Bacillota</taxon>
        <taxon>Bacilli</taxon>
        <taxon>Bacillales</taxon>
        <taxon>Paenibacillaceae</taxon>
        <taxon>Cohnella</taxon>
    </lineage>
</organism>
<dbReference type="AlphaFoldDB" id="A0A494Y6K8"/>
<name>A0A494Y6K8_9BACL</name>